<sequence>MEMQENHISIGVLKWWNLSLLTFHKSCANKVMPRNLSLIHATDSIVITLLQIILRAQKCLLKI</sequence>
<accession>A0A9I9EL85</accession>
<organism evidence="1">
    <name type="scientific">Cucumis melo</name>
    <name type="common">Muskmelon</name>
    <dbReference type="NCBI Taxonomy" id="3656"/>
    <lineage>
        <taxon>Eukaryota</taxon>
        <taxon>Viridiplantae</taxon>
        <taxon>Streptophyta</taxon>
        <taxon>Embryophyta</taxon>
        <taxon>Tracheophyta</taxon>
        <taxon>Spermatophyta</taxon>
        <taxon>Magnoliopsida</taxon>
        <taxon>eudicotyledons</taxon>
        <taxon>Gunneridae</taxon>
        <taxon>Pentapetalae</taxon>
        <taxon>rosids</taxon>
        <taxon>fabids</taxon>
        <taxon>Cucurbitales</taxon>
        <taxon>Cucurbitaceae</taxon>
        <taxon>Benincaseae</taxon>
        <taxon>Cucumis</taxon>
    </lineage>
</organism>
<dbReference type="EnsemblPlants" id="MELO3C035338.2.1">
    <property type="protein sequence ID" value="MELO3C035338.2.1"/>
    <property type="gene ID" value="MELO3C035338.2"/>
</dbReference>
<reference evidence="1" key="1">
    <citation type="submission" date="2023-03" db="UniProtKB">
        <authorList>
            <consortium name="EnsemblPlants"/>
        </authorList>
    </citation>
    <scope>IDENTIFICATION</scope>
</reference>
<name>A0A9I9EL85_CUCME</name>
<dbReference type="Gramene" id="MELO3C035338.2.1">
    <property type="protein sequence ID" value="MELO3C035338.2.1"/>
    <property type="gene ID" value="MELO3C035338.2"/>
</dbReference>
<evidence type="ECO:0000313" key="1">
    <source>
        <dbReference type="EnsemblPlants" id="MELO3C035338.2.1"/>
    </source>
</evidence>
<proteinExistence type="predicted"/>
<dbReference type="AlphaFoldDB" id="A0A9I9EL85"/>
<protein>
    <submittedName>
        <fullName evidence="1">Uncharacterized protein</fullName>
    </submittedName>
</protein>